<dbReference type="SUPFAM" id="SSF53383">
    <property type="entry name" value="PLP-dependent transferases"/>
    <property type="match status" value="1"/>
</dbReference>
<dbReference type="GO" id="GO:0008483">
    <property type="term" value="F:transaminase activity"/>
    <property type="evidence" value="ECO:0007669"/>
    <property type="project" value="InterPro"/>
</dbReference>
<comment type="cofactor">
    <cofactor evidence="1">
        <name>pyridoxal 5'-phosphate</name>
        <dbReference type="ChEBI" id="CHEBI:597326"/>
    </cofactor>
</comment>
<name>A0A381UMB7_9ZZZZ</name>
<comment type="pathway">
    <text evidence="2">Porphyrin-containing compound metabolism; protoporphyrin-IX biosynthesis; 5-aminolevulinate from L-glutamyl-tRNA(Glu): step 2/2.</text>
</comment>
<evidence type="ECO:0000256" key="3">
    <source>
        <dbReference type="ARBA" id="ARBA00008981"/>
    </source>
</evidence>
<evidence type="ECO:0000256" key="2">
    <source>
        <dbReference type="ARBA" id="ARBA00004819"/>
    </source>
</evidence>
<dbReference type="InterPro" id="IPR049704">
    <property type="entry name" value="Aminotrans_3_PPA_site"/>
</dbReference>
<keyword evidence="5" id="KW-0663">Pyridoxal phosphate</keyword>
<evidence type="ECO:0000256" key="6">
    <source>
        <dbReference type="ARBA" id="ARBA00023235"/>
    </source>
</evidence>
<dbReference type="UniPathway" id="UPA00251">
    <property type="reaction ID" value="UER00317"/>
</dbReference>
<evidence type="ECO:0000256" key="7">
    <source>
        <dbReference type="ARBA" id="ARBA00023244"/>
    </source>
</evidence>
<dbReference type="GO" id="GO:0030170">
    <property type="term" value="F:pyridoxal phosphate binding"/>
    <property type="evidence" value="ECO:0007669"/>
    <property type="project" value="InterPro"/>
</dbReference>
<dbReference type="Pfam" id="PF00202">
    <property type="entry name" value="Aminotran_3"/>
    <property type="match status" value="1"/>
</dbReference>
<evidence type="ECO:0000313" key="8">
    <source>
        <dbReference type="EMBL" id="SVA29292.1"/>
    </source>
</evidence>
<dbReference type="Gene3D" id="3.40.640.10">
    <property type="entry name" value="Type I PLP-dependent aspartate aminotransferase-like (Major domain)"/>
    <property type="match status" value="1"/>
</dbReference>
<dbReference type="PANTHER" id="PTHR43713:SF3">
    <property type="entry name" value="GLUTAMATE-1-SEMIALDEHYDE 2,1-AMINOMUTASE 1, CHLOROPLASTIC-RELATED"/>
    <property type="match status" value="1"/>
</dbReference>
<protein>
    <recommendedName>
        <fullName evidence="4">glutamate-1-semialdehyde 2,1-aminomutase</fullName>
        <ecNumber evidence="4">5.4.3.8</ecNumber>
    </recommendedName>
</protein>
<dbReference type="NCBIfam" id="TIGR00713">
    <property type="entry name" value="hemL"/>
    <property type="match status" value="1"/>
</dbReference>
<comment type="similarity">
    <text evidence="3">Belongs to the class-III pyridoxal-phosphate-dependent aminotransferase family. HemL subfamily.</text>
</comment>
<dbReference type="InterPro" id="IPR004639">
    <property type="entry name" value="4pyrrol_synth_GluAld_NH2Trfase"/>
</dbReference>
<dbReference type="FunFam" id="3.40.640.10:FF:000021">
    <property type="entry name" value="Glutamate-1-semialdehyde 2,1-aminomutase"/>
    <property type="match status" value="1"/>
</dbReference>
<dbReference type="PANTHER" id="PTHR43713">
    <property type="entry name" value="GLUTAMATE-1-SEMIALDEHYDE 2,1-AMINOMUTASE"/>
    <property type="match status" value="1"/>
</dbReference>
<sequence length="418" mass="44957">MAKNYIPGGVNSPVRSWKAVGGVPLFIKSGKGSIVWDVDDNQFIDFVGSWGPLIHGHAHPAILPRIHEAITRGTGFGAPTEVETKLAEKIVKAVPSIEMVRFVNSGTEATMSAIRLARAYTGKGKVIKFSGGYHGHSDGLLVKGNSSMVGDSIPDSTGIPNSFVKQTLIAEYNDLSMVEELFQLHGRSIACVIVEPVAGNMGVIPPDKGFLQGLRKLTLDNDSLLVFDEVITGFRVAYGGAQSFYGVKPDITCLGKIIGGGLPVGCYGASKDIMRLVSPLGQVYQAGTLSGNPVAMTAGIASLELLQEPGVYQQLELNGSKLSKVFLDAFSKIEKNVVVNRVGSMMTLFITDQELVKDWTTACRCDASAYGTFFHSMLKFGVYMPPSPFEALFISTTHSDEQIDQVAEAIYRAVEVLR</sequence>
<dbReference type="EC" id="5.4.3.8" evidence="4"/>
<dbReference type="GO" id="GO:0042286">
    <property type="term" value="F:glutamate-1-semialdehyde 2,1-aminomutase activity"/>
    <property type="evidence" value="ECO:0007669"/>
    <property type="project" value="UniProtKB-EC"/>
</dbReference>
<evidence type="ECO:0000256" key="1">
    <source>
        <dbReference type="ARBA" id="ARBA00001933"/>
    </source>
</evidence>
<reference evidence="8" key="1">
    <citation type="submission" date="2018-05" db="EMBL/GenBank/DDBJ databases">
        <authorList>
            <person name="Lanie J.A."/>
            <person name="Ng W.-L."/>
            <person name="Kazmierczak K.M."/>
            <person name="Andrzejewski T.M."/>
            <person name="Davidsen T.M."/>
            <person name="Wayne K.J."/>
            <person name="Tettelin H."/>
            <person name="Glass J.I."/>
            <person name="Rusch D."/>
            <person name="Podicherti R."/>
            <person name="Tsui H.-C.T."/>
            <person name="Winkler M.E."/>
        </authorList>
    </citation>
    <scope>NUCLEOTIDE SEQUENCE</scope>
</reference>
<dbReference type="InterPro" id="IPR015422">
    <property type="entry name" value="PyrdxlP-dep_Trfase_small"/>
</dbReference>
<dbReference type="GO" id="GO:0006782">
    <property type="term" value="P:protoporphyrinogen IX biosynthetic process"/>
    <property type="evidence" value="ECO:0007669"/>
    <property type="project" value="UniProtKB-UniPathway"/>
</dbReference>
<dbReference type="HAMAP" id="MF_00375">
    <property type="entry name" value="HemL_aminotrans_3"/>
    <property type="match status" value="1"/>
</dbReference>
<keyword evidence="6" id="KW-0413">Isomerase</keyword>
<dbReference type="PROSITE" id="PS00600">
    <property type="entry name" value="AA_TRANSFER_CLASS_3"/>
    <property type="match status" value="1"/>
</dbReference>
<proteinExistence type="inferred from homology"/>
<accession>A0A381UMB7</accession>
<dbReference type="CDD" id="cd00610">
    <property type="entry name" value="OAT_like"/>
    <property type="match status" value="1"/>
</dbReference>
<dbReference type="EMBL" id="UINC01006731">
    <property type="protein sequence ID" value="SVA29292.1"/>
    <property type="molecule type" value="Genomic_DNA"/>
</dbReference>
<dbReference type="Gene3D" id="3.90.1150.10">
    <property type="entry name" value="Aspartate Aminotransferase, domain 1"/>
    <property type="match status" value="1"/>
</dbReference>
<dbReference type="InterPro" id="IPR005814">
    <property type="entry name" value="Aminotrans_3"/>
</dbReference>
<dbReference type="NCBIfam" id="NF000818">
    <property type="entry name" value="PRK00062.1"/>
    <property type="match status" value="1"/>
</dbReference>
<dbReference type="InterPro" id="IPR015424">
    <property type="entry name" value="PyrdxlP-dep_Trfase"/>
</dbReference>
<dbReference type="InterPro" id="IPR015421">
    <property type="entry name" value="PyrdxlP-dep_Trfase_major"/>
</dbReference>
<keyword evidence="7" id="KW-0627">Porphyrin biosynthesis</keyword>
<evidence type="ECO:0000256" key="4">
    <source>
        <dbReference type="ARBA" id="ARBA00012143"/>
    </source>
</evidence>
<gene>
    <name evidence="8" type="ORF">METZ01_LOCUS82146</name>
</gene>
<dbReference type="AlphaFoldDB" id="A0A381UMB7"/>
<evidence type="ECO:0000256" key="5">
    <source>
        <dbReference type="ARBA" id="ARBA00022898"/>
    </source>
</evidence>
<organism evidence="8">
    <name type="scientific">marine metagenome</name>
    <dbReference type="NCBI Taxonomy" id="408172"/>
    <lineage>
        <taxon>unclassified sequences</taxon>
        <taxon>metagenomes</taxon>
        <taxon>ecological metagenomes</taxon>
    </lineage>
</organism>